<reference evidence="2 3" key="1">
    <citation type="submission" date="2021-05" db="EMBL/GenBank/DDBJ databases">
        <title>Comparative genomic studies on the polysaccharide-degrading batcterial strains of the Flammeovirga genus.</title>
        <authorList>
            <person name="Zewei F."/>
            <person name="Zheng Z."/>
            <person name="Yu L."/>
            <person name="Ruyue G."/>
            <person name="Yanhong M."/>
            <person name="Yuanyuan C."/>
            <person name="Jingyan G."/>
            <person name="Wenjun H."/>
        </authorList>
    </citation>
    <scope>NUCLEOTIDE SEQUENCE [LARGE SCALE GENOMIC DNA]</scope>
    <source>
        <strain evidence="2 3">YS10</strain>
    </source>
</reference>
<name>A0ABX8GSH4_9BACT</name>
<evidence type="ECO:0000313" key="2">
    <source>
        <dbReference type="EMBL" id="QWG06538.1"/>
    </source>
</evidence>
<evidence type="ECO:0000313" key="3">
    <source>
        <dbReference type="Proteomes" id="UP000682802"/>
    </source>
</evidence>
<protein>
    <submittedName>
        <fullName evidence="2">WG repeat-containing protein</fullName>
    </submittedName>
</protein>
<feature type="signal peptide" evidence="1">
    <location>
        <begin position="1"/>
        <end position="20"/>
    </location>
</feature>
<keyword evidence="3" id="KW-1185">Reference proteome</keyword>
<proteinExistence type="predicted"/>
<dbReference type="Pfam" id="PF14903">
    <property type="entry name" value="WG_beta_rep"/>
    <property type="match status" value="1"/>
</dbReference>
<dbReference type="RefSeq" id="WP_184679514.1">
    <property type="nucleotide sequence ID" value="NZ_CP076128.1"/>
</dbReference>
<evidence type="ECO:0000256" key="1">
    <source>
        <dbReference type="SAM" id="SignalP"/>
    </source>
</evidence>
<dbReference type="EMBL" id="CP076128">
    <property type="protein sequence ID" value="QWG06538.1"/>
    <property type="molecule type" value="Genomic_DNA"/>
</dbReference>
<dbReference type="InterPro" id="IPR011990">
    <property type="entry name" value="TPR-like_helical_dom_sf"/>
</dbReference>
<dbReference type="Gene3D" id="1.25.40.10">
    <property type="entry name" value="Tetratricopeptide repeat domain"/>
    <property type="match status" value="1"/>
</dbReference>
<gene>
    <name evidence="2" type="ORF">KM029_14585</name>
</gene>
<organism evidence="2 3">
    <name type="scientific">Flammeovirga kamogawensis</name>
    <dbReference type="NCBI Taxonomy" id="373891"/>
    <lineage>
        <taxon>Bacteria</taxon>
        <taxon>Pseudomonadati</taxon>
        <taxon>Bacteroidota</taxon>
        <taxon>Cytophagia</taxon>
        <taxon>Cytophagales</taxon>
        <taxon>Flammeovirgaceae</taxon>
        <taxon>Flammeovirga</taxon>
    </lineage>
</organism>
<accession>A0ABX8GSH4</accession>
<dbReference type="PANTHER" id="PTHR37841">
    <property type="entry name" value="GLR2918 PROTEIN"/>
    <property type="match status" value="1"/>
</dbReference>
<keyword evidence="1" id="KW-0732">Signal</keyword>
<feature type="chain" id="PRO_5045423693" evidence="1">
    <location>
        <begin position="21"/>
        <end position="873"/>
    </location>
</feature>
<dbReference type="InterPro" id="IPR032774">
    <property type="entry name" value="WG_beta_rep"/>
</dbReference>
<dbReference type="Proteomes" id="UP000682802">
    <property type="component" value="Chromosome 1"/>
</dbReference>
<dbReference type="PANTHER" id="PTHR37841:SF1">
    <property type="entry name" value="DUF3298 DOMAIN-CONTAINING PROTEIN"/>
    <property type="match status" value="1"/>
</dbReference>
<sequence>MKIYILFLLICLFQINKVDAQTSKSFWKFADKGEYEKIEKKLIKESDELDGNAVLNYLWGLYYVENSFKYNLDSSYLHLQEAKLNWENANEQTHALWVKSYVHIDSISYWLNRVEKIAFEESMSSFKVSDFNDYIKKYPEATYIPRAIELKDSLSFEIAKEEHSYKSYQEFIKNHPEAKQRDLAQEQYEILVYHSKTKDADEHALNRFLLEHPNNKFKSKVEGQIYELRTENKSKSDYLNFIRDYPNSSKIDAAITHLWYSSDNKDSIFINYPTWKSISYYQSLTLAEKHTIYPIIQDGKVSFMNNKGEVVLNDEFLKAKKIYNCNGVQTPYIEAEKESGYGVIDRKGKVLIPFEYESISFLPEGLAVVKKQGKYGIYALNEEQWIPCMYDQIMQISNRLFGVRIKNRWGIISADGVQKFPVEAGQLIKIAENTLLIMKKGRWNYFSEDAIFNEQINTADSVFKYESYKSLEDQWFSLKEEGKWAVYSPNGEKWTDNYDLIKDAPYKQGWLTQNDTLWQLLNYDNKLKIDSLLLPVVKEQGVISRWKGKWQAYSWSGDSLGNYVADTIAFDGNTIVASKGGIDHLYFKNGGDLLLKSYTNWHIQKIQRDSTEEIFIGAKSKRYKKFALLNEKGNQIMTSQFTDLTVTPNGFVIAKYGNWYYLYTTKGKRFFQEGYSNIYYEGETFVLKKNGKYGLYIPKTNQKIAPQFDSKLIKSTIKKDGVPQWLGSKKGKKGLFSFTDHSTAKFYYEAIILFDSTSVFIREDNMWKLLDIEKNDIALVCDNYKIKSSEDGFTWILYQKNEQYGAYSIKYGNVIYPEFLSIQNIGSREEPLFLAKQFIKQAKLYILLYINEQGNVVYQSFLNESEFNLVDCY</sequence>